<dbReference type="InterPro" id="IPR016772">
    <property type="entry name" value="UCP020408"/>
</dbReference>
<gene>
    <name evidence="2" type="ORF">KAK11_15185</name>
</gene>
<organism evidence="2 3">
    <name type="scientific">Ideonella paludis</name>
    <dbReference type="NCBI Taxonomy" id="1233411"/>
    <lineage>
        <taxon>Bacteria</taxon>
        <taxon>Pseudomonadati</taxon>
        <taxon>Pseudomonadota</taxon>
        <taxon>Betaproteobacteria</taxon>
        <taxon>Burkholderiales</taxon>
        <taxon>Sphaerotilaceae</taxon>
        <taxon>Ideonella</taxon>
    </lineage>
</organism>
<protein>
    <submittedName>
        <fullName evidence="2">DUF2325 domain-containing protein</fullName>
    </submittedName>
</protein>
<evidence type="ECO:0000313" key="3">
    <source>
        <dbReference type="Proteomes" id="UP000672097"/>
    </source>
</evidence>
<keyword evidence="3" id="KW-1185">Reference proteome</keyword>
<evidence type="ECO:0000256" key="1">
    <source>
        <dbReference type="ARBA" id="ARBA00007189"/>
    </source>
</evidence>
<comment type="caution">
    <text evidence="2">The sequence shown here is derived from an EMBL/GenBank/DDBJ whole genome shotgun (WGS) entry which is preliminary data.</text>
</comment>
<name>A0ABS5DZT7_9BURK</name>
<dbReference type="EMBL" id="JAGQDG010000005">
    <property type="protein sequence ID" value="MBQ0936675.1"/>
    <property type="molecule type" value="Genomic_DNA"/>
</dbReference>
<sequence length="450" mass="49609">MCTQPSHIFSGLTAQPAETHFSAQPLRTQTPCVAPPRSSRRARIWELPHHALCPVIGVCLPLTLLRKLVGKAVGGEVQAIDYELHCGVINECKQRSAVSQRVQDALDERYRLALQRHRTLKDTPALADTWRAGLHSPDIAAIFWSVVTHPACDAPLLEQVLQDVHMLQHQVGMMQRVESERFQDLLRENAVLGRELAGAQSRSARQAAEFARQVERLEASQLRLRGELLQRDTLLAQALDEVTQLKSSVPDLEPRLALTEDKRWLTERLESTQRALQAAQWRIQQLEARSVHPPEAPVAASQIGLPDDTESLPNLTLKETQGRPKFSCPSVGGRDGQGPAFGGIQKAVLCVGGRSASVPVYRRLVEHTGGKFLHHDGGEEHNLHQLDAALVAADLVLCQTGCISHDAYWKVKGHCKRTGKRCVFVETPSQSALQRALRAATAPDSPADIP</sequence>
<comment type="similarity">
    <text evidence="1">Belongs to the UPF0751 family.</text>
</comment>
<reference evidence="2 3" key="1">
    <citation type="submission" date="2021-04" db="EMBL/GenBank/DDBJ databases">
        <title>The genome sequence of type strain Ideonella paludis KCTC 32238.</title>
        <authorList>
            <person name="Liu Y."/>
        </authorList>
    </citation>
    <scope>NUCLEOTIDE SEQUENCE [LARGE SCALE GENOMIC DNA]</scope>
    <source>
        <strain evidence="2 3">KCTC 32238</strain>
    </source>
</reference>
<dbReference type="Pfam" id="PF10087">
    <property type="entry name" value="DUF2325"/>
    <property type="match status" value="1"/>
</dbReference>
<dbReference type="RefSeq" id="WP_210810039.1">
    <property type="nucleotide sequence ID" value="NZ_JAGQDG010000005.1"/>
</dbReference>
<accession>A0ABS5DZT7</accession>
<dbReference type="Proteomes" id="UP000672097">
    <property type="component" value="Unassembled WGS sequence"/>
</dbReference>
<evidence type="ECO:0000313" key="2">
    <source>
        <dbReference type="EMBL" id="MBQ0936675.1"/>
    </source>
</evidence>
<proteinExistence type="inferred from homology"/>